<evidence type="ECO:0000256" key="2">
    <source>
        <dbReference type="ARBA" id="ARBA00004496"/>
    </source>
</evidence>
<reference evidence="7" key="1">
    <citation type="submission" date="2020-04" db="EMBL/GenBank/DDBJ databases">
        <title>Analysis of mating type loci in Filobasidium floriforme.</title>
        <authorList>
            <person name="Nowrousian M."/>
        </authorList>
    </citation>
    <scope>NUCLEOTIDE SEQUENCE</scope>
    <source>
        <strain evidence="7">CBS 6242</strain>
    </source>
</reference>
<sequence>MERSERIIQTFEGFRTTLDESNERRERLIISSRQITSLSKKLIFHLHRISLFPNDPERSKLLAEAQEKAEEIKGCVKVVGDDLRDGDLTYWAYARNISGGVQEYIEAVSFMHYLQYESLINLEQVRQALHAEDGTEPFEITQEDYALGISDLSGELMRYATNCSSTGDFKAALRACTFVRDLKSGLDSAQPYVRDLGKKQSITEQSLLKIEKICYAIQLRILEYADRPEVLAHLTKRAMEESQEVGADSMDVEGGGGGPNDSGRTSGGDRGGRGRGRGRGGARGGFQGGNRGKRGGAGAGGSGTEAGDVGDGQVA</sequence>
<dbReference type="SUPFAM" id="SSF74784">
    <property type="entry name" value="Translin"/>
    <property type="match status" value="1"/>
</dbReference>
<dbReference type="InterPro" id="IPR002848">
    <property type="entry name" value="Translin_fam"/>
</dbReference>
<dbReference type="AlphaFoldDB" id="A0A8K0NTK3"/>
<dbReference type="PANTHER" id="PTHR10741">
    <property type="entry name" value="TRANSLIN AND TRANSLIN ASSOCIATED PROTEIN X"/>
    <property type="match status" value="1"/>
</dbReference>
<evidence type="ECO:0000256" key="3">
    <source>
        <dbReference type="ARBA" id="ARBA00005902"/>
    </source>
</evidence>
<organism evidence="7 8">
    <name type="scientific">Filobasidium floriforme</name>
    <dbReference type="NCBI Taxonomy" id="5210"/>
    <lineage>
        <taxon>Eukaryota</taxon>
        <taxon>Fungi</taxon>
        <taxon>Dikarya</taxon>
        <taxon>Basidiomycota</taxon>
        <taxon>Agaricomycotina</taxon>
        <taxon>Tremellomycetes</taxon>
        <taxon>Filobasidiales</taxon>
        <taxon>Filobasidiaceae</taxon>
        <taxon>Filobasidium</taxon>
    </lineage>
</organism>
<keyword evidence="8" id="KW-1185">Reference proteome</keyword>
<evidence type="ECO:0000256" key="5">
    <source>
        <dbReference type="ARBA" id="ARBA00023242"/>
    </source>
</evidence>
<name>A0A8K0NTK3_9TREE</name>
<keyword evidence="4" id="KW-0963">Cytoplasm</keyword>
<comment type="similarity">
    <text evidence="3">Belongs to the translin family.</text>
</comment>
<evidence type="ECO:0000256" key="6">
    <source>
        <dbReference type="SAM" id="MobiDB-lite"/>
    </source>
</evidence>
<dbReference type="CDD" id="cd14820">
    <property type="entry name" value="TRAX"/>
    <property type="match status" value="1"/>
</dbReference>
<comment type="caution">
    <text evidence="7">The sequence shown here is derived from an EMBL/GenBank/DDBJ whole genome shotgun (WGS) entry which is preliminary data.</text>
</comment>
<accession>A0A8K0NTK3</accession>
<dbReference type="InterPro" id="IPR016069">
    <property type="entry name" value="Translin_C"/>
</dbReference>
<gene>
    <name evidence="7" type="ORF">FFLO_00464</name>
</gene>
<evidence type="ECO:0000256" key="1">
    <source>
        <dbReference type="ARBA" id="ARBA00004123"/>
    </source>
</evidence>
<feature type="compositionally biased region" description="Gly residues" evidence="6">
    <location>
        <begin position="281"/>
        <end position="304"/>
    </location>
</feature>
<protein>
    <recommendedName>
        <fullName evidence="9">Translin</fullName>
    </recommendedName>
</protein>
<dbReference type="Gene3D" id="1.20.58.190">
    <property type="entry name" value="Translin, domain 1"/>
    <property type="match status" value="1"/>
</dbReference>
<feature type="compositionally biased region" description="Gly residues" evidence="6">
    <location>
        <begin position="253"/>
        <end position="269"/>
    </location>
</feature>
<dbReference type="EMBL" id="JABELV010000005">
    <property type="protein sequence ID" value="KAG7575300.1"/>
    <property type="molecule type" value="Genomic_DNA"/>
</dbReference>
<dbReference type="GO" id="GO:0005634">
    <property type="term" value="C:nucleus"/>
    <property type="evidence" value="ECO:0007669"/>
    <property type="project" value="UniProtKB-SubCell"/>
</dbReference>
<dbReference type="GO" id="GO:0043565">
    <property type="term" value="F:sequence-specific DNA binding"/>
    <property type="evidence" value="ECO:0007669"/>
    <property type="project" value="InterPro"/>
</dbReference>
<proteinExistence type="inferred from homology"/>
<evidence type="ECO:0008006" key="9">
    <source>
        <dbReference type="Google" id="ProtNLM"/>
    </source>
</evidence>
<dbReference type="Proteomes" id="UP000812966">
    <property type="component" value="Unassembled WGS sequence"/>
</dbReference>
<dbReference type="OrthoDB" id="31005at2759"/>
<dbReference type="InterPro" id="IPR036081">
    <property type="entry name" value="Translin_sf"/>
</dbReference>
<keyword evidence="5" id="KW-0539">Nucleus</keyword>
<dbReference type="Pfam" id="PF01997">
    <property type="entry name" value="Translin"/>
    <property type="match status" value="1"/>
</dbReference>
<evidence type="ECO:0000313" key="7">
    <source>
        <dbReference type="EMBL" id="KAG7575300.1"/>
    </source>
</evidence>
<evidence type="ECO:0000256" key="4">
    <source>
        <dbReference type="ARBA" id="ARBA00022490"/>
    </source>
</evidence>
<comment type="subcellular location">
    <subcellularLocation>
        <location evidence="2">Cytoplasm</location>
    </subcellularLocation>
    <subcellularLocation>
        <location evidence="1">Nucleus</location>
    </subcellularLocation>
</comment>
<dbReference type="InterPro" id="IPR016068">
    <property type="entry name" value="Translin_N"/>
</dbReference>
<evidence type="ECO:0000313" key="8">
    <source>
        <dbReference type="Proteomes" id="UP000812966"/>
    </source>
</evidence>
<feature type="region of interest" description="Disordered" evidence="6">
    <location>
        <begin position="242"/>
        <end position="315"/>
    </location>
</feature>
<dbReference type="GO" id="GO:0005737">
    <property type="term" value="C:cytoplasm"/>
    <property type="evidence" value="ECO:0007669"/>
    <property type="project" value="UniProtKB-SubCell"/>
</dbReference>
<dbReference type="Gene3D" id="1.20.58.200">
    <property type="entry name" value="Translin, domain 2"/>
    <property type="match status" value="1"/>
</dbReference>